<dbReference type="PANTHER" id="PTHR43685:SF3">
    <property type="entry name" value="SLR2126 PROTEIN"/>
    <property type="match status" value="1"/>
</dbReference>
<gene>
    <name evidence="3" type="ORF">UW55_C0032G0007</name>
</gene>
<dbReference type="GO" id="GO:0047355">
    <property type="term" value="F:CDP-glycerol glycerophosphotransferase activity"/>
    <property type="evidence" value="ECO:0007669"/>
    <property type="project" value="InterPro"/>
</dbReference>
<dbReference type="InterPro" id="IPR007554">
    <property type="entry name" value="Glycerophosphate_synth"/>
</dbReference>
<dbReference type="SUPFAM" id="SSF53756">
    <property type="entry name" value="UDP-Glycosyltransferase/glycogen phosphorylase"/>
    <property type="match status" value="1"/>
</dbReference>
<dbReference type="InterPro" id="IPR029044">
    <property type="entry name" value="Nucleotide-diphossugar_trans"/>
</dbReference>
<dbReference type="InterPro" id="IPR001173">
    <property type="entry name" value="Glyco_trans_2-like"/>
</dbReference>
<evidence type="ECO:0000259" key="2">
    <source>
        <dbReference type="Pfam" id="PF00535"/>
    </source>
</evidence>
<evidence type="ECO:0000313" key="4">
    <source>
        <dbReference type="Proteomes" id="UP000033945"/>
    </source>
</evidence>
<dbReference type="Pfam" id="PF04464">
    <property type="entry name" value="Glyphos_transf"/>
    <property type="match status" value="1"/>
</dbReference>
<dbReference type="GO" id="GO:0016020">
    <property type="term" value="C:membrane"/>
    <property type="evidence" value="ECO:0007669"/>
    <property type="project" value="InterPro"/>
</dbReference>
<dbReference type="InterPro" id="IPR043148">
    <property type="entry name" value="TagF_C"/>
</dbReference>
<dbReference type="Gene3D" id="3.40.50.12580">
    <property type="match status" value="1"/>
</dbReference>
<keyword evidence="1" id="KW-0812">Transmembrane</keyword>
<comment type="caution">
    <text evidence="3">The sequence shown here is derived from an EMBL/GenBank/DDBJ whole genome shotgun (WGS) entry which is preliminary data.</text>
</comment>
<dbReference type="Pfam" id="PF00535">
    <property type="entry name" value="Glycos_transf_2"/>
    <property type="match status" value="1"/>
</dbReference>
<feature type="domain" description="Glycosyltransferase 2-like" evidence="2">
    <location>
        <begin position="502"/>
        <end position="679"/>
    </location>
</feature>
<organism evidence="3 4">
    <name type="scientific">Candidatus Giovannonibacteria bacterium GW2011_GWA2_44_26</name>
    <dbReference type="NCBI Taxonomy" id="1618648"/>
    <lineage>
        <taxon>Bacteria</taxon>
        <taxon>Candidatus Giovannoniibacteriota</taxon>
    </lineage>
</organism>
<accession>A0A0G1IPS2</accession>
<dbReference type="AlphaFoldDB" id="A0A0G1IPS2"/>
<proteinExistence type="predicted"/>
<sequence length="816" mass="94184">MYQFSRAFKLITMIQNKGTAYKEFIEFLYGETPPADHNFLARVDPSVVTETIKSDAYDDAVRFEENPNLNASIGFLIEYPFHYYIYKNIYPHLPESEFIIDAVWIRRNVKNWAELLEGFTKFLNDEKVRFRVFHAGLDANEFFKNYQILVANTNKPVLDLPCNRNKKKVRVMYGHSKDLWNFGPWSRRFDLALVYGPYSHKYVRNYTHSVIVGNARLDGWFSKEANQGARDALKIQLDPHKKTILYLPTHGNLCSLEFIQASIPKLLTDYNLLIKPHQLTLYADTERLERFRRSIENYPETKNIIWVDDFADLVDLFAVSDVVISDNSGAIFDAILTDKPIVLLDALADQFFEKEMWDVGKRSKDVWNIPLTYPDSIEQRIKSDPRMRIGETVRDIQELPDAVSRALLNIDQETIRRKRIKEIVFSYRDRSSGRRSAQAIKTLLTSRSPEKTFLALQAEMEVVRETVYLQEEITRLRGVLRSYFNLLPFYEENDELNAVEFSVVIPTFNNCESLEETLNSLAGQKGVDVSAFEIIIVDDGSSDATAEVMREFTQKHPRHKILYLKYAKNRGAGFARNVGISRARGNLVAFTDDDCIVPADWLSNFNKDFEENREVAGVGGWHQWHKTQSTKKLSAIGRYLAWQVSPMEKLPNKSFRWAETNICGNTSNVCYRKSVLKKVGGFSHYYPAATGEDAELAIRIHKARLQLLYLPRMVMHKKNYFLRGFIKNNLLRGLADYITVKIHPDYNYVYNLSGWNGFFVSCKTLIHIFSSKFGAAPLRLPDKFLFAGISLVMNFCLAAGKYSTSLKILKKRADSK</sequence>
<evidence type="ECO:0000313" key="3">
    <source>
        <dbReference type="EMBL" id="KKT61381.1"/>
    </source>
</evidence>
<name>A0A0G1IPS2_9BACT</name>
<protein>
    <submittedName>
        <fullName evidence="3">CDP-Glycerol:Poly(Glycerophosphate) glycerophosphotransferase family protein</fullName>
    </submittedName>
</protein>
<reference evidence="3 4" key="1">
    <citation type="journal article" date="2015" name="Nature">
        <title>rRNA introns, odd ribosomes, and small enigmatic genomes across a large radiation of phyla.</title>
        <authorList>
            <person name="Brown C.T."/>
            <person name="Hug L.A."/>
            <person name="Thomas B.C."/>
            <person name="Sharon I."/>
            <person name="Castelle C.J."/>
            <person name="Singh A."/>
            <person name="Wilkins M.J."/>
            <person name="Williams K.H."/>
            <person name="Banfield J.F."/>
        </authorList>
    </citation>
    <scope>NUCLEOTIDE SEQUENCE [LARGE SCALE GENOMIC DNA]</scope>
</reference>
<dbReference type="InterPro" id="IPR050834">
    <property type="entry name" value="Glycosyltransf_2"/>
</dbReference>
<dbReference type="Proteomes" id="UP000033945">
    <property type="component" value="Unassembled WGS sequence"/>
</dbReference>
<feature type="transmembrane region" description="Helical" evidence="1">
    <location>
        <begin position="784"/>
        <end position="802"/>
    </location>
</feature>
<keyword evidence="1" id="KW-1133">Transmembrane helix</keyword>
<dbReference type="EMBL" id="LCIT01000032">
    <property type="protein sequence ID" value="KKT61381.1"/>
    <property type="molecule type" value="Genomic_DNA"/>
</dbReference>
<dbReference type="PANTHER" id="PTHR43685">
    <property type="entry name" value="GLYCOSYLTRANSFERASE"/>
    <property type="match status" value="1"/>
</dbReference>
<keyword evidence="1" id="KW-0472">Membrane</keyword>
<dbReference type="SUPFAM" id="SSF53448">
    <property type="entry name" value="Nucleotide-diphospho-sugar transferases"/>
    <property type="match status" value="1"/>
</dbReference>
<evidence type="ECO:0000256" key="1">
    <source>
        <dbReference type="SAM" id="Phobius"/>
    </source>
</evidence>
<dbReference type="Gene3D" id="3.90.550.10">
    <property type="entry name" value="Spore Coat Polysaccharide Biosynthesis Protein SpsA, Chain A"/>
    <property type="match status" value="1"/>
</dbReference>
<keyword evidence="3" id="KW-0808">Transferase</keyword>